<evidence type="ECO:0000256" key="1">
    <source>
        <dbReference type="ARBA" id="ARBA00022491"/>
    </source>
</evidence>
<dbReference type="PROSITE" id="PS00356">
    <property type="entry name" value="HTH_LACI_1"/>
    <property type="match status" value="1"/>
</dbReference>
<dbReference type="Gene3D" id="3.40.50.2300">
    <property type="match status" value="2"/>
</dbReference>
<feature type="region of interest" description="Disordered" evidence="5">
    <location>
        <begin position="322"/>
        <end position="355"/>
    </location>
</feature>
<evidence type="ECO:0000256" key="5">
    <source>
        <dbReference type="SAM" id="MobiDB-lite"/>
    </source>
</evidence>
<keyword evidence="2" id="KW-0805">Transcription regulation</keyword>
<dbReference type="InterPro" id="IPR028082">
    <property type="entry name" value="Peripla_BP_I"/>
</dbReference>
<accession>A0ABU1NEF5</accession>
<dbReference type="InterPro" id="IPR010982">
    <property type="entry name" value="Lambda_DNA-bd_dom_sf"/>
</dbReference>
<keyword evidence="8" id="KW-1185">Reference proteome</keyword>
<dbReference type="PANTHER" id="PTHR30146">
    <property type="entry name" value="LACI-RELATED TRANSCRIPTIONAL REPRESSOR"/>
    <property type="match status" value="1"/>
</dbReference>
<sequence length="355" mass="37712">MFPSAARRVNIKDVAREAGVSPTTVSHALNARGQVDAETRARVEKAAQKLGYRPNRHAQRLRTGEAHMIVLLSSMPFAVAGGPSRLGFMMEIAAVAAAAALDRNLALVLAPPMESGKVPLESLEVDGALVIEPSAGDANLDYLERRGLPAVTIGKPCGVHEAVLHVDIHSRETTRLLLDHLHAQGARKVAMILGSAQRNSYVQARVAYEEFAAEHGQPALLATAEEVQGESGGEEVASALLAAHPDIDAFCIPVDAFAVGAVRAIRLSGRRIPEDVMVATRYDGVRARTCDPPLTAVDLHLDQVAHQAIDLLFDRLRGDTSRQAASGPMAQLVPRQSSARRGSPAQTSGTPTQNG</sequence>
<dbReference type="PANTHER" id="PTHR30146:SF151">
    <property type="entry name" value="HTH-TYPE TRANSCRIPTIONAL REPRESSOR CYTR"/>
    <property type="match status" value="1"/>
</dbReference>
<protein>
    <submittedName>
        <fullName evidence="7">DNA-binding LacI/PurR family transcriptional regulator</fullName>
    </submittedName>
</protein>
<proteinExistence type="predicted"/>
<dbReference type="PROSITE" id="PS50932">
    <property type="entry name" value="HTH_LACI_2"/>
    <property type="match status" value="1"/>
</dbReference>
<dbReference type="Proteomes" id="UP001184230">
    <property type="component" value="Unassembled WGS sequence"/>
</dbReference>
<evidence type="ECO:0000256" key="3">
    <source>
        <dbReference type="ARBA" id="ARBA00023125"/>
    </source>
</evidence>
<feature type="compositionally biased region" description="Polar residues" evidence="5">
    <location>
        <begin position="334"/>
        <end position="355"/>
    </location>
</feature>
<dbReference type="RefSeq" id="WP_309901483.1">
    <property type="nucleotide sequence ID" value="NZ_JAVDRF010000004.1"/>
</dbReference>
<keyword evidence="1" id="KW-0678">Repressor</keyword>
<dbReference type="SMART" id="SM00354">
    <property type="entry name" value="HTH_LACI"/>
    <property type="match status" value="1"/>
</dbReference>
<dbReference type="Gene3D" id="1.10.260.40">
    <property type="entry name" value="lambda repressor-like DNA-binding domains"/>
    <property type="match status" value="1"/>
</dbReference>
<dbReference type="Pfam" id="PF00356">
    <property type="entry name" value="LacI"/>
    <property type="match status" value="1"/>
</dbReference>
<dbReference type="SUPFAM" id="SSF53822">
    <property type="entry name" value="Periplasmic binding protein-like I"/>
    <property type="match status" value="1"/>
</dbReference>
<evidence type="ECO:0000259" key="6">
    <source>
        <dbReference type="PROSITE" id="PS50932"/>
    </source>
</evidence>
<evidence type="ECO:0000256" key="4">
    <source>
        <dbReference type="ARBA" id="ARBA00023163"/>
    </source>
</evidence>
<organism evidence="7 8">
    <name type="scientific">Variovorax soli</name>
    <dbReference type="NCBI Taxonomy" id="376815"/>
    <lineage>
        <taxon>Bacteria</taxon>
        <taxon>Pseudomonadati</taxon>
        <taxon>Pseudomonadota</taxon>
        <taxon>Betaproteobacteria</taxon>
        <taxon>Burkholderiales</taxon>
        <taxon>Comamonadaceae</taxon>
        <taxon>Variovorax</taxon>
    </lineage>
</organism>
<dbReference type="CDD" id="cd01392">
    <property type="entry name" value="HTH_LacI"/>
    <property type="match status" value="1"/>
</dbReference>
<evidence type="ECO:0000313" key="7">
    <source>
        <dbReference type="EMBL" id="MDR6536456.1"/>
    </source>
</evidence>
<dbReference type="InterPro" id="IPR000843">
    <property type="entry name" value="HTH_LacI"/>
</dbReference>
<feature type="domain" description="HTH lacI-type" evidence="6">
    <location>
        <begin position="9"/>
        <end position="63"/>
    </location>
</feature>
<evidence type="ECO:0000313" key="8">
    <source>
        <dbReference type="Proteomes" id="UP001184230"/>
    </source>
</evidence>
<dbReference type="InterPro" id="IPR046335">
    <property type="entry name" value="LacI/GalR-like_sensor"/>
</dbReference>
<gene>
    <name evidence="7" type="ORF">J2739_002229</name>
</gene>
<comment type="caution">
    <text evidence="7">The sequence shown here is derived from an EMBL/GenBank/DDBJ whole genome shotgun (WGS) entry which is preliminary data.</text>
</comment>
<dbReference type="EMBL" id="JAVDRF010000004">
    <property type="protein sequence ID" value="MDR6536456.1"/>
    <property type="molecule type" value="Genomic_DNA"/>
</dbReference>
<reference evidence="7 8" key="1">
    <citation type="submission" date="2023-07" db="EMBL/GenBank/DDBJ databases">
        <title>Sorghum-associated microbial communities from plants grown in Nebraska, USA.</title>
        <authorList>
            <person name="Schachtman D."/>
        </authorList>
    </citation>
    <scope>NUCLEOTIDE SEQUENCE [LARGE SCALE GENOMIC DNA]</scope>
    <source>
        <strain evidence="7 8">DS1781</strain>
    </source>
</reference>
<dbReference type="SUPFAM" id="SSF47413">
    <property type="entry name" value="lambda repressor-like DNA-binding domains"/>
    <property type="match status" value="1"/>
</dbReference>
<dbReference type="GO" id="GO:0003677">
    <property type="term" value="F:DNA binding"/>
    <property type="evidence" value="ECO:0007669"/>
    <property type="project" value="UniProtKB-KW"/>
</dbReference>
<evidence type="ECO:0000256" key="2">
    <source>
        <dbReference type="ARBA" id="ARBA00023015"/>
    </source>
</evidence>
<dbReference type="Pfam" id="PF13377">
    <property type="entry name" value="Peripla_BP_3"/>
    <property type="match status" value="1"/>
</dbReference>
<name>A0ABU1NEF5_9BURK</name>
<keyword evidence="3 7" id="KW-0238">DNA-binding</keyword>
<keyword evidence="4" id="KW-0804">Transcription</keyword>